<protein>
    <submittedName>
        <fullName evidence="10">ABC transporter ATP-binding protein</fullName>
    </submittedName>
</protein>
<feature type="domain" description="ABC transmembrane type-1" evidence="9">
    <location>
        <begin position="39"/>
        <end position="321"/>
    </location>
</feature>
<dbReference type="Pfam" id="PF00664">
    <property type="entry name" value="ABC_membrane"/>
    <property type="match status" value="1"/>
</dbReference>
<dbReference type="Gene3D" id="3.40.50.300">
    <property type="entry name" value="P-loop containing nucleotide triphosphate hydrolases"/>
    <property type="match status" value="1"/>
</dbReference>
<evidence type="ECO:0000313" key="11">
    <source>
        <dbReference type="Proteomes" id="UP001254848"/>
    </source>
</evidence>
<comment type="caution">
    <text evidence="10">The sequence shown here is derived from an EMBL/GenBank/DDBJ whole genome shotgun (WGS) entry which is preliminary data.</text>
</comment>
<evidence type="ECO:0000256" key="3">
    <source>
        <dbReference type="ARBA" id="ARBA00022741"/>
    </source>
</evidence>
<evidence type="ECO:0000256" key="5">
    <source>
        <dbReference type="ARBA" id="ARBA00022989"/>
    </source>
</evidence>
<gene>
    <name evidence="10" type="ORF">Q4T40_06445</name>
</gene>
<feature type="transmembrane region" description="Helical" evidence="7">
    <location>
        <begin position="178"/>
        <end position="196"/>
    </location>
</feature>
<feature type="domain" description="ABC transporter" evidence="8">
    <location>
        <begin position="355"/>
        <end position="589"/>
    </location>
</feature>
<keyword evidence="5 7" id="KW-1133">Transmembrane helix</keyword>
<comment type="subcellular location">
    <subcellularLocation>
        <location evidence="1">Cell membrane</location>
        <topology evidence="1">Multi-pass membrane protein</topology>
    </subcellularLocation>
</comment>
<dbReference type="SUPFAM" id="SSF90123">
    <property type="entry name" value="ABC transporter transmembrane region"/>
    <property type="match status" value="1"/>
</dbReference>
<dbReference type="InterPro" id="IPR017871">
    <property type="entry name" value="ABC_transporter-like_CS"/>
</dbReference>
<dbReference type="InterPro" id="IPR036640">
    <property type="entry name" value="ABC1_TM_sf"/>
</dbReference>
<dbReference type="GO" id="GO:0005524">
    <property type="term" value="F:ATP binding"/>
    <property type="evidence" value="ECO:0007669"/>
    <property type="project" value="UniProtKB-KW"/>
</dbReference>
<dbReference type="InterPro" id="IPR011527">
    <property type="entry name" value="ABC1_TM_dom"/>
</dbReference>
<evidence type="ECO:0000256" key="2">
    <source>
        <dbReference type="ARBA" id="ARBA00022692"/>
    </source>
</evidence>
<reference evidence="10 11" key="1">
    <citation type="submission" date="2023-07" db="EMBL/GenBank/DDBJ databases">
        <title>The novel representative of Negativicutes class, Anaeroselena agilis gen. nov. sp. nov.</title>
        <authorList>
            <person name="Prokofeva M.I."/>
            <person name="Elcheninov A.G."/>
            <person name="Klyukina A."/>
            <person name="Kublanov I.V."/>
            <person name="Frolov E.N."/>
            <person name="Podosokorskaya O.A."/>
        </authorList>
    </citation>
    <scope>NUCLEOTIDE SEQUENCE [LARGE SCALE GENOMIC DNA]</scope>
    <source>
        <strain evidence="10 11">4137-cl</strain>
    </source>
</reference>
<organism evidence="10 11">
    <name type="scientific">Anaeroselena agilis</name>
    <dbReference type="NCBI Taxonomy" id="3063788"/>
    <lineage>
        <taxon>Bacteria</taxon>
        <taxon>Bacillati</taxon>
        <taxon>Bacillota</taxon>
        <taxon>Negativicutes</taxon>
        <taxon>Acetonemataceae</taxon>
        <taxon>Anaeroselena</taxon>
    </lineage>
</organism>
<dbReference type="SMART" id="SM00382">
    <property type="entry name" value="AAA"/>
    <property type="match status" value="1"/>
</dbReference>
<dbReference type="PROSITE" id="PS00211">
    <property type="entry name" value="ABC_TRANSPORTER_1"/>
    <property type="match status" value="1"/>
</dbReference>
<dbReference type="InterPro" id="IPR027417">
    <property type="entry name" value="P-loop_NTPase"/>
</dbReference>
<name>A0ABU3NXD2_9FIRM</name>
<dbReference type="SUPFAM" id="SSF52540">
    <property type="entry name" value="P-loop containing nucleoside triphosphate hydrolases"/>
    <property type="match status" value="1"/>
</dbReference>
<dbReference type="PANTHER" id="PTHR43394">
    <property type="entry name" value="ATP-DEPENDENT PERMEASE MDL1, MITOCHONDRIAL"/>
    <property type="match status" value="1"/>
</dbReference>
<evidence type="ECO:0000256" key="1">
    <source>
        <dbReference type="ARBA" id="ARBA00004651"/>
    </source>
</evidence>
<accession>A0ABU3NXD2</accession>
<keyword evidence="2 7" id="KW-0812">Transmembrane</keyword>
<dbReference type="InterPro" id="IPR003439">
    <property type="entry name" value="ABC_transporter-like_ATP-bd"/>
</dbReference>
<dbReference type="RefSeq" id="WP_413779404.1">
    <property type="nucleotide sequence ID" value="NZ_JAUOZS010000001.1"/>
</dbReference>
<evidence type="ECO:0000256" key="7">
    <source>
        <dbReference type="SAM" id="Phobius"/>
    </source>
</evidence>
<keyword evidence="4 10" id="KW-0067">ATP-binding</keyword>
<dbReference type="Proteomes" id="UP001254848">
    <property type="component" value="Unassembled WGS sequence"/>
</dbReference>
<dbReference type="EMBL" id="JAUOZS010000001">
    <property type="protein sequence ID" value="MDT8900872.1"/>
    <property type="molecule type" value="Genomic_DNA"/>
</dbReference>
<dbReference type="InterPro" id="IPR003593">
    <property type="entry name" value="AAA+_ATPase"/>
</dbReference>
<dbReference type="CDD" id="cd18544">
    <property type="entry name" value="ABC_6TM_TmrA_like"/>
    <property type="match status" value="1"/>
</dbReference>
<feature type="transmembrane region" description="Helical" evidence="7">
    <location>
        <begin position="37"/>
        <end position="59"/>
    </location>
</feature>
<evidence type="ECO:0000313" key="10">
    <source>
        <dbReference type="EMBL" id="MDT8900872.1"/>
    </source>
</evidence>
<keyword evidence="11" id="KW-1185">Reference proteome</keyword>
<dbReference type="Gene3D" id="1.20.1560.10">
    <property type="entry name" value="ABC transporter type 1, transmembrane domain"/>
    <property type="match status" value="1"/>
</dbReference>
<proteinExistence type="predicted"/>
<evidence type="ECO:0000256" key="6">
    <source>
        <dbReference type="ARBA" id="ARBA00023136"/>
    </source>
</evidence>
<dbReference type="InterPro" id="IPR039421">
    <property type="entry name" value="Type_1_exporter"/>
</dbReference>
<dbReference type="PROSITE" id="PS50929">
    <property type="entry name" value="ABC_TM1F"/>
    <property type="match status" value="1"/>
</dbReference>
<sequence>MSMYYRGREYDTASSNRLLDRDVAKVLWGFARPFRGLMAVALLVMLLGTAADLVRPYLLKVAIDNQVLTGDLAGLRQTAWLYAAAIAAGMVFSWGQTILLQYIGQKIIFDVRQKVFRQLIYMRYTDIEGQPVGRIVTRVTNDTDAIKDLYTDVLVAFASDLLVLIGIIAVMLAIDWRLALVSFTVIPVMVIVAALYQRYARQAYRLVREKTAAINSFLQENFNGISVVKAFARFPRSEAEYDTVNHEYLAAGLKEMRTFALFRPFVDLVYTLAVVLLLWYGNWQSTLGGVEIGVVAAFLRYMEKFFWPIRDLAEKYSLLQSALAAAERVYEMLATERPAEEPVERNPHPQVKGEITFEDVWFAYEEPRWVLCGLSFSVAAGEFIGIAGLSGSGKTTVINLLLRLYQPQRGRILVDGVDILNIPLDVLRRTVGVVFQDVHLFNGTVAENISLFDPQVSRSDIIAAATAANCHGFITKLPLGYDTPIGYQGAMISVGQRQLLSLARMLACRADVLVLDEATSNIDGETEALIHGALARIAKQRTMIVVAHRLSTIRDADSIFVLHRGVIAEAGTHDQLVAGRGLYWRLYNSQ</sequence>
<evidence type="ECO:0000256" key="4">
    <source>
        <dbReference type="ARBA" id="ARBA00022840"/>
    </source>
</evidence>
<dbReference type="PROSITE" id="PS50893">
    <property type="entry name" value="ABC_TRANSPORTER_2"/>
    <property type="match status" value="1"/>
</dbReference>
<keyword evidence="3" id="KW-0547">Nucleotide-binding</keyword>
<feature type="transmembrane region" description="Helical" evidence="7">
    <location>
        <begin position="261"/>
        <end position="280"/>
    </location>
</feature>
<dbReference type="Pfam" id="PF00005">
    <property type="entry name" value="ABC_tran"/>
    <property type="match status" value="1"/>
</dbReference>
<keyword evidence="6 7" id="KW-0472">Membrane</keyword>
<evidence type="ECO:0000259" key="9">
    <source>
        <dbReference type="PROSITE" id="PS50929"/>
    </source>
</evidence>
<dbReference type="PANTHER" id="PTHR43394:SF1">
    <property type="entry name" value="ATP-BINDING CASSETTE SUB-FAMILY B MEMBER 10, MITOCHONDRIAL"/>
    <property type="match status" value="1"/>
</dbReference>
<feature type="transmembrane region" description="Helical" evidence="7">
    <location>
        <begin position="153"/>
        <end position="172"/>
    </location>
</feature>
<evidence type="ECO:0000259" key="8">
    <source>
        <dbReference type="PROSITE" id="PS50893"/>
    </source>
</evidence>
<feature type="transmembrane region" description="Helical" evidence="7">
    <location>
        <begin position="79"/>
        <end position="104"/>
    </location>
</feature>